<comment type="caution">
    <text evidence="2">The sequence shown here is derived from an EMBL/GenBank/DDBJ whole genome shotgun (WGS) entry which is preliminary data.</text>
</comment>
<feature type="non-terminal residue" evidence="2">
    <location>
        <position position="485"/>
    </location>
</feature>
<keyword evidence="3" id="KW-1185">Reference proteome</keyword>
<reference evidence="2 3" key="1">
    <citation type="journal article" date="2021" name="BMC Biol.">
        <title>Horizontally acquired antibacterial genes associated with adaptive radiation of ladybird beetles.</title>
        <authorList>
            <person name="Li H.S."/>
            <person name="Tang X.F."/>
            <person name="Huang Y.H."/>
            <person name="Xu Z.Y."/>
            <person name="Chen M.L."/>
            <person name="Du X.Y."/>
            <person name="Qiu B.Y."/>
            <person name="Chen P.T."/>
            <person name="Zhang W."/>
            <person name="Slipinski A."/>
            <person name="Escalona H.E."/>
            <person name="Waterhouse R.M."/>
            <person name="Zwick A."/>
            <person name="Pang H."/>
        </authorList>
    </citation>
    <scope>NUCLEOTIDE SEQUENCE [LARGE SCALE GENOMIC DNA]</scope>
    <source>
        <strain evidence="2">SYSU2018</strain>
    </source>
</reference>
<protein>
    <recommendedName>
        <fullName evidence="1">Cep192/Spd-2-like domain-containing protein</fullName>
    </recommendedName>
</protein>
<dbReference type="AlphaFoldDB" id="A0ABD2NV83"/>
<gene>
    <name evidence="2" type="ORF">HHI36_005599</name>
</gene>
<dbReference type="Gene3D" id="2.60.40.10">
    <property type="entry name" value="Immunoglobulins"/>
    <property type="match status" value="2"/>
</dbReference>
<proteinExistence type="predicted"/>
<dbReference type="Pfam" id="PF22073">
    <property type="entry name" value="Cep192_D4"/>
    <property type="match status" value="1"/>
</dbReference>
<sequence>MRKQSKKEGVGLPVEEKVSSIPSIVDSEKPEITIDKMTKSTESRRKVRGKSKSRSILNLQGQLRAGVFCISPSTGTVQAGETTSITIQSELPECEKYEETIVFFVSEANCADRKGRVLTLHIEGTEPSISFNDHNFMFPEVYVVKDRRDLPYIGENLVFEINKQRLYFGKVAVNQSVETRFRIPNTGHVTATVYFDLKENDDCFNVKEKIIDICPYKFAFNTIKFTPKTIGVWTSRLDVKCQTFSSKHILSYNMYLKGEACMPTFEIIEPQFCKIGEMPQISFDPVFEKCSSEKNFVLKNNGQVPCKLMVEVCEDPQRLLSLSSQSEVIFNPYLLEQNENQRLKRSIIICLKPEEEATVILKFQPTSPIEVKAELNIFVADNCFDKIKLPIIANCYSVVLYLKDLPITLDDQRNIRYSLNFGSIEKHLLNKLRFTIINPSKSICKFEFGHFPGLKFCPKVGHLYPDTQKFIIAGFITHNHITLKQ</sequence>
<evidence type="ECO:0000313" key="2">
    <source>
        <dbReference type="EMBL" id="KAL3282414.1"/>
    </source>
</evidence>
<organism evidence="2 3">
    <name type="scientific">Cryptolaemus montrouzieri</name>
    <dbReference type="NCBI Taxonomy" id="559131"/>
    <lineage>
        <taxon>Eukaryota</taxon>
        <taxon>Metazoa</taxon>
        <taxon>Ecdysozoa</taxon>
        <taxon>Arthropoda</taxon>
        <taxon>Hexapoda</taxon>
        <taxon>Insecta</taxon>
        <taxon>Pterygota</taxon>
        <taxon>Neoptera</taxon>
        <taxon>Endopterygota</taxon>
        <taxon>Coleoptera</taxon>
        <taxon>Polyphaga</taxon>
        <taxon>Cucujiformia</taxon>
        <taxon>Coccinelloidea</taxon>
        <taxon>Coccinellidae</taxon>
        <taxon>Scymninae</taxon>
        <taxon>Scymnini</taxon>
        <taxon>Cryptolaemus</taxon>
    </lineage>
</organism>
<dbReference type="InterPro" id="IPR013783">
    <property type="entry name" value="Ig-like_fold"/>
</dbReference>
<dbReference type="PANTHER" id="PTHR23053">
    <property type="entry name" value="DLEC1 DELETED IN LUNG AND ESOPHAGEAL CANCER 1"/>
    <property type="match status" value="1"/>
</dbReference>
<accession>A0ABD2NV83</accession>
<evidence type="ECO:0000259" key="1">
    <source>
        <dbReference type="Pfam" id="PF22073"/>
    </source>
</evidence>
<dbReference type="InterPro" id="IPR054090">
    <property type="entry name" value="Cep192_Spd-2-like_dom"/>
</dbReference>
<dbReference type="Proteomes" id="UP001516400">
    <property type="component" value="Unassembled WGS sequence"/>
</dbReference>
<name>A0ABD2NV83_9CUCU</name>
<dbReference type="InterPro" id="IPR033305">
    <property type="entry name" value="Hydin-like"/>
</dbReference>
<feature type="domain" description="Cep192/Spd-2-like" evidence="1">
    <location>
        <begin position="160"/>
        <end position="256"/>
    </location>
</feature>
<dbReference type="PANTHER" id="PTHR23053:SF0">
    <property type="entry name" value="HYDROCEPHALUS-INDUCING PROTEIN HOMOLOG"/>
    <property type="match status" value="1"/>
</dbReference>
<dbReference type="EMBL" id="JABFTP020000144">
    <property type="protein sequence ID" value="KAL3282414.1"/>
    <property type="molecule type" value="Genomic_DNA"/>
</dbReference>
<evidence type="ECO:0000313" key="3">
    <source>
        <dbReference type="Proteomes" id="UP001516400"/>
    </source>
</evidence>